<protein>
    <submittedName>
        <fullName evidence="2">Cell wall assembly regulator SMI1</fullName>
    </submittedName>
</protein>
<proteinExistence type="predicted"/>
<sequence length="191" mass="21310">MDSVQRIWLRIESALERLAPAVAAALPAGASEEQLVAAEQQLGVALPADVLDFYRRHDGLPGVHVSGYGPVHSLGQLLKDALERAEDADEPMDEEEDGEIRRDIGWSARWIPLIPQGNGDVVCVDLDPPTPERLGQIIDWTHEGWTADYLAPSWREYLDAFAAELEEDDRYELFADGFHWNDGQPLLMPRG</sequence>
<dbReference type="InterPro" id="IPR051873">
    <property type="entry name" value="KNR4/SMI1_regulator"/>
</dbReference>
<keyword evidence="3" id="KW-1185">Reference proteome</keyword>
<dbReference type="AlphaFoldDB" id="A0A7W7R1B6"/>
<accession>A0A7W7R1B6</accession>
<dbReference type="PANTHER" id="PTHR47432">
    <property type="entry name" value="CELL WALL ASSEMBLY REGULATOR SMI1"/>
    <property type="match status" value="1"/>
</dbReference>
<dbReference type="InterPro" id="IPR018958">
    <property type="entry name" value="Knr4/Smi1-like_dom"/>
</dbReference>
<evidence type="ECO:0000313" key="3">
    <source>
        <dbReference type="Proteomes" id="UP000540506"/>
    </source>
</evidence>
<dbReference type="InterPro" id="IPR037883">
    <property type="entry name" value="Knr4/Smi1-like_sf"/>
</dbReference>
<name>A0A7W7R1B6_KITKI</name>
<dbReference type="Pfam" id="PF09346">
    <property type="entry name" value="SMI1_KNR4"/>
    <property type="match status" value="1"/>
</dbReference>
<feature type="domain" description="Knr4/Smi1-like" evidence="1">
    <location>
        <begin position="29"/>
        <end position="160"/>
    </location>
</feature>
<reference evidence="2 3" key="1">
    <citation type="submission" date="2020-08" db="EMBL/GenBank/DDBJ databases">
        <title>Sequencing the genomes of 1000 actinobacteria strains.</title>
        <authorList>
            <person name="Klenk H.-P."/>
        </authorList>
    </citation>
    <scope>NUCLEOTIDE SEQUENCE [LARGE SCALE GENOMIC DNA]</scope>
    <source>
        <strain evidence="2 3">DSM 41654</strain>
    </source>
</reference>
<dbReference type="EMBL" id="JACHJV010000001">
    <property type="protein sequence ID" value="MBB4923587.1"/>
    <property type="molecule type" value="Genomic_DNA"/>
</dbReference>
<organism evidence="2 3">
    <name type="scientific">Kitasatospora kifunensis</name>
    <name type="common">Streptomyces kifunensis</name>
    <dbReference type="NCBI Taxonomy" id="58351"/>
    <lineage>
        <taxon>Bacteria</taxon>
        <taxon>Bacillati</taxon>
        <taxon>Actinomycetota</taxon>
        <taxon>Actinomycetes</taxon>
        <taxon>Kitasatosporales</taxon>
        <taxon>Streptomycetaceae</taxon>
        <taxon>Kitasatospora</taxon>
    </lineage>
</organism>
<comment type="caution">
    <text evidence="2">The sequence shown here is derived from an EMBL/GenBank/DDBJ whole genome shotgun (WGS) entry which is preliminary data.</text>
</comment>
<gene>
    <name evidence="2" type="ORF">FHR34_002580</name>
</gene>
<evidence type="ECO:0000259" key="1">
    <source>
        <dbReference type="SMART" id="SM00860"/>
    </source>
</evidence>
<dbReference type="SMART" id="SM00860">
    <property type="entry name" value="SMI1_KNR4"/>
    <property type="match status" value="1"/>
</dbReference>
<dbReference type="SUPFAM" id="SSF160631">
    <property type="entry name" value="SMI1/KNR4-like"/>
    <property type="match status" value="1"/>
</dbReference>
<evidence type="ECO:0000313" key="2">
    <source>
        <dbReference type="EMBL" id="MBB4923587.1"/>
    </source>
</evidence>
<dbReference type="Gene3D" id="3.40.1580.10">
    <property type="entry name" value="SMI1/KNR4-like"/>
    <property type="match status" value="1"/>
</dbReference>
<dbReference type="RefSeq" id="WP_184935670.1">
    <property type="nucleotide sequence ID" value="NZ_JACHJV010000001.1"/>
</dbReference>
<dbReference type="Proteomes" id="UP000540506">
    <property type="component" value="Unassembled WGS sequence"/>
</dbReference>
<dbReference type="PANTHER" id="PTHR47432:SF1">
    <property type="entry name" value="CELL WALL ASSEMBLY REGULATOR SMI1"/>
    <property type="match status" value="1"/>
</dbReference>